<accession>A0AAD6Y8Y7</accession>
<evidence type="ECO:0000313" key="2">
    <source>
        <dbReference type="Proteomes" id="UP001219525"/>
    </source>
</evidence>
<name>A0AAD6Y8Y7_9AGAR</name>
<evidence type="ECO:0000313" key="1">
    <source>
        <dbReference type="EMBL" id="KAJ7207955.1"/>
    </source>
</evidence>
<reference evidence="1" key="1">
    <citation type="submission" date="2023-03" db="EMBL/GenBank/DDBJ databases">
        <title>Massive genome expansion in bonnet fungi (Mycena s.s.) driven by repeated elements and novel gene families across ecological guilds.</title>
        <authorList>
            <consortium name="Lawrence Berkeley National Laboratory"/>
            <person name="Harder C.B."/>
            <person name="Miyauchi S."/>
            <person name="Viragh M."/>
            <person name="Kuo A."/>
            <person name="Thoen E."/>
            <person name="Andreopoulos B."/>
            <person name="Lu D."/>
            <person name="Skrede I."/>
            <person name="Drula E."/>
            <person name="Henrissat B."/>
            <person name="Morin E."/>
            <person name="Kohler A."/>
            <person name="Barry K."/>
            <person name="LaButti K."/>
            <person name="Morin E."/>
            <person name="Salamov A."/>
            <person name="Lipzen A."/>
            <person name="Mereny Z."/>
            <person name="Hegedus B."/>
            <person name="Baldrian P."/>
            <person name="Stursova M."/>
            <person name="Weitz H."/>
            <person name="Taylor A."/>
            <person name="Grigoriev I.V."/>
            <person name="Nagy L.G."/>
            <person name="Martin F."/>
            <person name="Kauserud H."/>
        </authorList>
    </citation>
    <scope>NUCLEOTIDE SEQUENCE</scope>
    <source>
        <strain evidence="1">9144</strain>
    </source>
</reference>
<feature type="non-terminal residue" evidence="1">
    <location>
        <position position="1"/>
    </location>
</feature>
<gene>
    <name evidence="1" type="ORF">GGX14DRAFT_365650</name>
</gene>
<keyword evidence="2" id="KW-1185">Reference proteome</keyword>
<proteinExistence type="predicted"/>
<comment type="caution">
    <text evidence="1">The sequence shown here is derived from an EMBL/GenBank/DDBJ whole genome shotgun (WGS) entry which is preliminary data.</text>
</comment>
<dbReference type="Gene3D" id="1.10.510.10">
    <property type="entry name" value="Transferase(Phosphotransferase) domain 1"/>
    <property type="match status" value="1"/>
</dbReference>
<dbReference type="Proteomes" id="UP001219525">
    <property type="component" value="Unassembled WGS sequence"/>
</dbReference>
<dbReference type="Pfam" id="PF06293">
    <property type="entry name" value="Kdo"/>
    <property type="match status" value="1"/>
</dbReference>
<dbReference type="InterPro" id="IPR011009">
    <property type="entry name" value="Kinase-like_dom_sf"/>
</dbReference>
<protein>
    <recommendedName>
        <fullName evidence="3">Protein kinase domain-containing protein</fullName>
    </recommendedName>
</protein>
<dbReference type="SUPFAM" id="SSF56112">
    <property type="entry name" value="Protein kinase-like (PK-like)"/>
    <property type="match status" value="1"/>
</dbReference>
<evidence type="ECO:0008006" key="3">
    <source>
        <dbReference type="Google" id="ProtNLM"/>
    </source>
</evidence>
<organism evidence="1 2">
    <name type="scientific">Mycena pura</name>
    <dbReference type="NCBI Taxonomy" id="153505"/>
    <lineage>
        <taxon>Eukaryota</taxon>
        <taxon>Fungi</taxon>
        <taxon>Dikarya</taxon>
        <taxon>Basidiomycota</taxon>
        <taxon>Agaricomycotina</taxon>
        <taxon>Agaricomycetes</taxon>
        <taxon>Agaricomycetidae</taxon>
        <taxon>Agaricales</taxon>
        <taxon>Marasmiineae</taxon>
        <taxon>Mycenaceae</taxon>
        <taxon>Mycena</taxon>
    </lineage>
</organism>
<sequence length="488" mass="53124">IALAAKKAGAPSDAAKNSNLIGAQGDDATRIYNGHPMDAAAPPAAVYHPAFGDFLMRQEAPPDEAAYTPLDLQFATLIVHILNGLYINEKARQDDLRDGLEHFLGKGAATIKDLGNCKPDGSVFADLGIKHLGALLALLLFELKNSQGEGGCDASRQGEICYRLLAVAERIKSYRRATCLPAVILAIHPPIISVSAAYMTSDFVATSPLTELNVQPRHPTRIRPGLSYDEPVLAVCKVLKNIRHLIDDLGRFFASIDVTKAAPSGAAEGTPALLAPSDRPWLASVVINGSPASLLYHHRLPPGPGRRAVYAATMTHEGTQTEVAVKFAECYGKEAHEMMAASNAAPKLLYCEYEPRAQMFVVITSFVEQRETQLTLSGAQKVASALRDFHRAGWVHGDLRDPNILVDQNGDPFLIDFDWCGKKGSAKYPCFLNASHIWPPGVFTRTADAALLQRREILKDDDCWMFSKYLEDKAFTMNADTYLVEAAL</sequence>
<dbReference type="AlphaFoldDB" id="A0AAD6Y8Y7"/>
<dbReference type="EMBL" id="JARJCW010000035">
    <property type="protein sequence ID" value="KAJ7207955.1"/>
    <property type="molecule type" value="Genomic_DNA"/>
</dbReference>